<accession>A0A090VJ50</accession>
<dbReference type="Proteomes" id="UP000029644">
    <property type="component" value="Unassembled WGS sequence"/>
</dbReference>
<sequence length="180" mass="21152">MFRTVVLLFIFFTQITFSQENGNWIKASVFTKTDTIQGFVKTKSISFDSVKFKKSMDGSTEHLTPDLIEGYKVKEELYLKRFIKKIGGFGYYKFAKLIDEGRFTLFETTEESSNSLKSPILLLDFDNKFVMFKVFGFRKLKNKKKIAQKLNDYEVLQSIVLERRFDYNSFVEEIINLNSK</sequence>
<evidence type="ECO:0000313" key="2">
    <source>
        <dbReference type="Proteomes" id="UP000029644"/>
    </source>
</evidence>
<protein>
    <submittedName>
        <fullName evidence="1">Uncharacterized protein</fullName>
    </submittedName>
</protein>
<dbReference type="EMBL" id="BBNQ01000015">
    <property type="protein sequence ID" value="GAL64063.1"/>
    <property type="molecule type" value="Genomic_DNA"/>
</dbReference>
<evidence type="ECO:0000313" key="1">
    <source>
        <dbReference type="EMBL" id="GAL64063.1"/>
    </source>
</evidence>
<proteinExistence type="predicted"/>
<organism evidence="1 2">
    <name type="scientific">Algibacter lectus</name>
    <dbReference type="NCBI Taxonomy" id="221126"/>
    <lineage>
        <taxon>Bacteria</taxon>
        <taxon>Pseudomonadati</taxon>
        <taxon>Bacteroidota</taxon>
        <taxon>Flavobacteriia</taxon>
        <taxon>Flavobacteriales</taxon>
        <taxon>Flavobacteriaceae</taxon>
        <taxon>Algibacter</taxon>
    </lineage>
</organism>
<reference evidence="1 2" key="1">
    <citation type="journal article" date="2014" name="Genome Announc.">
        <title>Draft Genome Sequences of Marine Flavobacterium Algibacter lectus Strains SS8 and NR4.</title>
        <authorList>
            <person name="Takatani N."/>
            <person name="Nakanishi M."/>
            <person name="Meirelles P."/>
            <person name="Mino S."/>
            <person name="Suda W."/>
            <person name="Oshima K."/>
            <person name="Hattori M."/>
            <person name="Ohkuma M."/>
            <person name="Hosokawa M."/>
            <person name="Miyashita K."/>
            <person name="Thompson F.L."/>
            <person name="Niwa A."/>
            <person name="Sawabe T."/>
            <person name="Sawabe T."/>
        </authorList>
    </citation>
    <scope>NUCLEOTIDE SEQUENCE [LARGE SCALE GENOMIC DNA]</scope>
    <source>
        <strain evidence="1 2">JCM 19300</strain>
    </source>
</reference>
<name>A0A090VJ50_9FLAO</name>
<comment type="caution">
    <text evidence="1">The sequence shown here is derived from an EMBL/GenBank/DDBJ whole genome shotgun (WGS) entry which is preliminary data.</text>
</comment>
<dbReference type="AlphaFoldDB" id="A0A090VJ50"/>
<dbReference type="OrthoDB" id="9972222at2"/>
<gene>
    <name evidence="1" type="ORF">JCM19300_3266</name>
</gene>
<dbReference type="RefSeq" id="WP_042505876.1">
    <property type="nucleotide sequence ID" value="NZ_CANLRM010000004.1"/>
</dbReference>